<gene>
    <name evidence="1" type="ORF">BcepF1.052</name>
</gene>
<protein>
    <submittedName>
        <fullName evidence="1">Uncharacterized protein</fullName>
    </submittedName>
</protein>
<name>A1YZV6_9CAUD</name>
<dbReference type="KEGG" id="vg:4818322"/>
<reference evidence="1 2" key="1">
    <citation type="submission" date="2006-12" db="EMBL/GenBank/DDBJ databases">
        <title>Genomic analysis of Burkholderia ambifaria phage BcepF1, a member of the Bcep781- like phage supergroup.</title>
        <authorList>
            <person name="Summer E.J."/>
            <person name="Robinson S."/>
            <person name="Haines C."/>
            <person name="Adams B."/>
            <person name="Daggett M."/>
            <person name="Landua J."/>
            <person name="Swanson S."/>
            <person name="Vorndam W."/>
            <person name="Morrison W."/>
            <person name="Nail K."/>
            <person name="Gonzalez C."/>
            <person name="Young R."/>
        </authorList>
    </citation>
    <scope>NUCLEOTIDE SEQUENCE [LARGE SCALE GENOMIC DNA]</scope>
</reference>
<proteinExistence type="predicted"/>
<sequence>MYAIRNTNAITETAAIEAIFNACRSNDARAPKDNVTFRLLANGEYEATLRDADGVVIAQAIVDKFDC</sequence>
<organism evidence="1 2">
    <name type="scientific">Burkholderia phage BcepF1</name>
    <dbReference type="NCBI Taxonomy" id="2886897"/>
    <lineage>
        <taxon>Viruses</taxon>
        <taxon>Duplodnaviria</taxon>
        <taxon>Heunggongvirae</taxon>
        <taxon>Uroviricota</taxon>
        <taxon>Caudoviricetes</taxon>
        <taxon>Lindbergviridae</taxon>
        <taxon>Bcepfunavirus</taxon>
        <taxon>Bcepfunavirus bcepF1</taxon>
    </lineage>
</organism>
<dbReference type="EMBL" id="EF153632">
    <property type="protein sequence ID" value="ABL96783.1"/>
    <property type="molecule type" value="Genomic_DNA"/>
</dbReference>
<evidence type="ECO:0000313" key="2">
    <source>
        <dbReference type="Proteomes" id="UP000001793"/>
    </source>
</evidence>
<dbReference type="GeneID" id="4818322"/>
<accession>A1YZV6</accession>
<dbReference type="RefSeq" id="YP_001039736.1">
    <property type="nucleotide sequence ID" value="NC_009015.1"/>
</dbReference>
<keyword evidence="2" id="KW-1185">Reference proteome</keyword>
<evidence type="ECO:0000313" key="1">
    <source>
        <dbReference type="EMBL" id="ABL96783.1"/>
    </source>
</evidence>
<dbReference type="Proteomes" id="UP000001793">
    <property type="component" value="Segment"/>
</dbReference>